<evidence type="ECO:0000313" key="3">
    <source>
        <dbReference type="Proteomes" id="UP001188597"/>
    </source>
</evidence>
<dbReference type="GO" id="GO:0080031">
    <property type="term" value="F:methyl salicylate esterase activity"/>
    <property type="evidence" value="ECO:0007669"/>
    <property type="project" value="TreeGrafter"/>
</dbReference>
<keyword evidence="3" id="KW-1185">Reference proteome</keyword>
<evidence type="ECO:0000313" key="2">
    <source>
        <dbReference type="EMBL" id="KAK2997856.1"/>
    </source>
</evidence>
<gene>
    <name evidence="2" type="ORF">RJ639_025972</name>
</gene>
<sequence length="94" mass="10552">DLTLATTLIRPGSLFLEDLSKGSNFSNEGYGSLKRVFIVCCKDKAIPEEFQQWMIKNSPVVSEVKEIKGADHMPMFSKPHELCNCLLEIATKYA</sequence>
<dbReference type="AlphaFoldDB" id="A0AA89AD44"/>
<dbReference type="SUPFAM" id="SSF53474">
    <property type="entry name" value="alpha/beta-Hydrolases"/>
    <property type="match status" value="1"/>
</dbReference>
<dbReference type="Proteomes" id="UP001188597">
    <property type="component" value="Unassembled WGS sequence"/>
</dbReference>
<comment type="caution">
    <text evidence="2">The sequence shown here is derived from an EMBL/GenBank/DDBJ whole genome shotgun (WGS) entry which is preliminary data.</text>
</comment>
<protein>
    <submittedName>
        <fullName evidence="2">Uncharacterized protein</fullName>
    </submittedName>
</protein>
<name>A0AA89AD44_9ASTE</name>
<proteinExistence type="predicted"/>
<dbReference type="Gene3D" id="3.40.50.1820">
    <property type="entry name" value="alpha/beta hydrolase"/>
    <property type="match status" value="1"/>
</dbReference>
<accession>A0AA89AD44</accession>
<keyword evidence="1" id="KW-0378">Hydrolase</keyword>
<dbReference type="GO" id="GO:0009694">
    <property type="term" value="P:jasmonic acid metabolic process"/>
    <property type="evidence" value="ECO:0007669"/>
    <property type="project" value="TreeGrafter"/>
</dbReference>
<dbReference type="InterPro" id="IPR045889">
    <property type="entry name" value="MES/HNL"/>
</dbReference>
<reference evidence="2" key="1">
    <citation type="submission" date="2022-12" db="EMBL/GenBank/DDBJ databases">
        <title>Draft genome assemblies for two species of Escallonia (Escalloniales).</title>
        <authorList>
            <person name="Chanderbali A."/>
            <person name="Dervinis C."/>
            <person name="Anghel I."/>
            <person name="Soltis D."/>
            <person name="Soltis P."/>
            <person name="Zapata F."/>
        </authorList>
    </citation>
    <scope>NUCLEOTIDE SEQUENCE</scope>
    <source>
        <strain evidence="2">UCBG64.0493</strain>
        <tissue evidence="2">Leaf</tissue>
    </source>
</reference>
<dbReference type="PANTHER" id="PTHR10992">
    <property type="entry name" value="METHYLESTERASE FAMILY MEMBER"/>
    <property type="match status" value="1"/>
</dbReference>
<organism evidence="2 3">
    <name type="scientific">Escallonia herrerae</name>
    <dbReference type="NCBI Taxonomy" id="1293975"/>
    <lineage>
        <taxon>Eukaryota</taxon>
        <taxon>Viridiplantae</taxon>
        <taxon>Streptophyta</taxon>
        <taxon>Embryophyta</taxon>
        <taxon>Tracheophyta</taxon>
        <taxon>Spermatophyta</taxon>
        <taxon>Magnoliopsida</taxon>
        <taxon>eudicotyledons</taxon>
        <taxon>Gunneridae</taxon>
        <taxon>Pentapetalae</taxon>
        <taxon>asterids</taxon>
        <taxon>campanulids</taxon>
        <taxon>Escalloniales</taxon>
        <taxon>Escalloniaceae</taxon>
        <taxon>Escallonia</taxon>
    </lineage>
</organism>
<dbReference type="GO" id="GO:0080032">
    <property type="term" value="F:methyl jasmonate esterase activity"/>
    <property type="evidence" value="ECO:0007669"/>
    <property type="project" value="TreeGrafter"/>
</dbReference>
<dbReference type="InterPro" id="IPR029058">
    <property type="entry name" value="AB_hydrolase_fold"/>
</dbReference>
<evidence type="ECO:0000256" key="1">
    <source>
        <dbReference type="ARBA" id="ARBA00022801"/>
    </source>
</evidence>
<dbReference type="PANTHER" id="PTHR10992:SF1083">
    <property type="entry name" value="METHYLESTERASE 1"/>
    <property type="match status" value="1"/>
</dbReference>
<feature type="non-terminal residue" evidence="2">
    <location>
        <position position="1"/>
    </location>
</feature>
<dbReference type="GO" id="GO:0080030">
    <property type="term" value="F:methyl indole-3-acetate esterase activity"/>
    <property type="evidence" value="ECO:0007669"/>
    <property type="project" value="TreeGrafter"/>
</dbReference>
<dbReference type="EMBL" id="JAVXUP010003947">
    <property type="protein sequence ID" value="KAK2997856.1"/>
    <property type="molecule type" value="Genomic_DNA"/>
</dbReference>
<dbReference type="GO" id="GO:0009696">
    <property type="term" value="P:salicylic acid metabolic process"/>
    <property type="evidence" value="ECO:0007669"/>
    <property type="project" value="TreeGrafter"/>
</dbReference>